<reference evidence="2 3" key="1">
    <citation type="submission" date="2014-02" db="EMBL/GenBank/DDBJ databases">
        <title>Expanding our view of genomic diversity in Candidatus Accumulibacter clades.</title>
        <authorList>
            <person name="Skennerton C.T."/>
            <person name="Barr J.J."/>
            <person name="Slater F.R."/>
            <person name="Bond P.L."/>
            <person name="Tyson G.W."/>
        </authorList>
    </citation>
    <scope>NUCLEOTIDE SEQUENCE [LARGE SCALE GENOMIC DNA]</scope>
    <source>
        <strain evidence="3">BA-92</strain>
    </source>
</reference>
<dbReference type="PANTHER" id="PTHR46211:SF1">
    <property type="entry name" value="GLYCEROPHOSPHODIESTER PHOSPHODIESTERASE, CYTOPLASMIC"/>
    <property type="match status" value="1"/>
</dbReference>
<organism evidence="2 3">
    <name type="scientific">Candidatus Accumulibacter appositus</name>
    <dbReference type="NCBI Taxonomy" id="1454003"/>
    <lineage>
        <taxon>Bacteria</taxon>
        <taxon>Pseudomonadati</taxon>
        <taxon>Pseudomonadota</taxon>
        <taxon>Betaproteobacteria</taxon>
        <taxon>Candidatus Accumulibacter</taxon>
    </lineage>
</organism>
<dbReference type="GO" id="GO:0006629">
    <property type="term" value="P:lipid metabolic process"/>
    <property type="evidence" value="ECO:0007669"/>
    <property type="project" value="InterPro"/>
</dbReference>
<dbReference type="PANTHER" id="PTHR46211">
    <property type="entry name" value="GLYCEROPHOSPHORYL DIESTER PHOSPHODIESTERASE"/>
    <property type="match status" value="1"/>
</dbReference>
<dbReference type="EMBL" id="JEMX01000028">
    <property type="protein sequence ID" value="EXI80845.1"/>
    <property type="molecule type" value="Genomic_DNA"/>
</dbReference>
<evidence type="ECO:0000313" key="3">
    <source>
        <dbReference type="Proteomes" id="UP000021816"/>
    </source>
</evidence>
<accession>A0A011PVH9</accession>
<dbReference type="Proteomes" id="UP000021816">
    <property type="component" value="Unassembled WGS sequence"/>
</dbReference>
<proteinExistence type="predicted"/>
<dbReference type="PATRIC" id="fig|1454003.3.peg.1501"/>
<dbReference type="PROSITE" id="PS51704">
    <property type="entry name" value="GP_PDE"/>
    <property type="match status" value="1"/>
</dbReference>
<sequence>MIRPRLGWSLPRVFAHRCGGALAPENTLAGLRIAARMGVRAVEFDVMLSADGSPWLVHDERLERTTNGSGWVCETHDARLRTLEAGAHQHPAFLGEAIPTFESAALLCRQLGLLANVEIKPAAGFAALTGEVVARQVRELWAGAELPLVSSFSEEALLAARAAAPELPLGVLYEAPPEDWLTRINRVAALSLHCDAECLDDSVLSGARANGIPVLCYTVNEPLAAEALFRRGVMAVFSDRIDRVRDS</sequence>
<dbReference type="NCBIfam" id="NF006989">
    <property type="entry name" value="PRK09454.1"/>
    <property type="match status" value="1"/>
</dbReference>
<dbReference type="Gene3D" id="3.20.20.190">
    <property type="entry name" value="Phosphatidylinositol (PI) phosphodiesterase"/>
    <property type="match status" value="1"/>
</dbReference>
<evidence type="ECO:0000313" key="2">
    <source>
        <dbReference type="EMBL" id="EXI80845.1"/>
    </source>
</evidence>
<dbReference type="Pfam" id="PF03009">
    <property type="entry name" value="GDPD"/>
    <property type="match status" value="1"/>
</dbReference>
<comment type="caution">
    <text evidence="2">The sequence shown here is derived from an EMBL/GenBank/DDBJ whole genome shotgun (WGS) entry which is preliminary data.</text>
</comment>
<name>A0A011PVH9_9PROT</name>
<dbReference type="SUPFAM" id="SSF51695">
    <property type="entry name" value="PLC-like phosphodiesterases"/>
    <property type="match status" value="1"/>
</dbReference>
<dbReference type="STRING" id="1454003.AW10_01458"/>
<evidence type="ECO:0000259" key="1">
    <source>
        <dbReference type="PROSITE" id="PS51704"/>
    </source>
</evidence>
<dbReference type="GO" id="GO:0008889">
    <property type="term" value="F:glycerophosphodiester phosphodiesterase activity"/>
    <property type="evidence" value="ECO:0007669"/>
    <property type="project" value="UniProtKB-EC"/>
</dbReference>
<dbReference type="InterPro" id="IPR030395">
    <property type="entry name" value="GP_PDE_dom"/>
</dbReference>
<keyword evidence="2" id="KW-0378">Hydrolase</keyword>
<dbReference type="InterPro" id="IPR017946">
    <property type="entry name" value="PLC-like_Pdiesterase_TIM-brl"/>
</dbReference>
<dbReference type="EC" id="3.1.4.46" evidence="2"/>
<protein>
    <submittedName>
        <fullName evidence="2">Glycerophosphoryl diester phosphodiesterase</fullName>
        <ecNumber evidence="2">3.1.4.46</ecNumber>
    </submittedName>
</protein>
<feature type="domain" description="GP-PDE" evidence="1">
    <location>
        <begin position="11"/>
        <end position="247"/>
    </location>
</feature>
<dbReference type="AlphaFoldDB" id="A0A011PVH9"/>
<gene>
    <name evidence="2" type="primary">ugpQ</name>
    <name evidence="2" type="ORF">AW10_01458</name>
</gene>